<dbReference type="EMBL" id="JAPQKL010000008">
    <property type="protein sequence ID" value="KAJ5120509.1"/>
    <property type="molecule type" value="Genomic_DNA"/>
</dbReference>
<name>A0A9W9GIJ8_9EURO</name>
<evidence type="ECO:0000313" key="1">
    <source>
        <dbReference type="EMBL" id="KAJ5120509.1"/>
    </source>
</evidence>
<gene>
    <name evidence="1" type="ORF">N7515_009897</name>
</gene>
<dbReference type="OrthoDB" id="10461719at2759"/>
<organism evidence="1 2">
    <name type="scientific">Penicillium bovifimosum</name>
    <dbReference type="NCBI Taxonomy" id="126998"/>
    <lineage>
        <taxon>Eukaryota</taxon>
        <taxon>Fungi</taxon>
        <taxon>Dikarya</taxon>
        <taxon>Ascomycota</taxon>
        <taxon>Pezizomycotina</taxon>
        <taxon>Eurotiomycetes</taxon>
        <taxon>Eurotiomycetidae</taxon>
        <taxon>Eurotiales</taxon>
        <taxon>Aspergillaceae</taxon>
        <taxon>Penicillium</taxon>
    </lineage>
</organism>
<reference evidence="1" key="2">
    <citation type="journal article" date="2023" name="IMA Fungus">
        <title>Comparative genomic study of the Penicillium genus elucidates a diverse pangenome and 15 lateral gene transfer events.</title>
        <authorList>
            <person name="Petersen C."/>
            <person name="Sorensen T."/>
            <person name="Nielsen M.R."/>
            <person name="Sondergaard T.E."/>
            <person name="Sorensen J.L."/>
            <person name="Fitzpatrick D.A."/>
            <person name="Frisvad J.C."/>
            <person name="Nielsen K.L."/>
        </authorList>
    </citation>
    <scope>NUCLEOTIDE SEQUENCE</scope>
    <source>
        <strain evidence="1">IBT 22155</strain>
    </source>
</reference>
<proteinExistence type="predicted"/>
<dbReference type="Proteomes" id="UP001149079">
    <property type="component" value="Unassembled WGS sequence"/>
</dbReference>
<sequence>MTSSRHHQLQVLQGLAEQMGDDDETVNLSLVEHLTAITAAHPRNERAEWMWHRLELKAKFRGAYLTAKQTGT</sequence>
<dbReference type="AlphaFoldDB" id="A0A9W9GIJ8"/>
<accession>A0A9W9GIJ8</accession>
<comment type="caution">
    <text evidence="1">The sequence shown here is derived from an EMBL/GenBank/DDBJ whole genome shotgun (WGS) entry which is preliminary data.</text>
</comment>
<evidence type="ECO:0000313" key="2">
    <source>
        <dbReference type="Proteomes" id="UP001149079"/>
    </source>
</evidence>
<dbReference type="GeneID" id="81409811"/>
<keyword evidence="2" id="KW-1185">Reference proteome</keyword>
<dbReference type="RefSeq" id="XP_056517013.1">
    <property type="nucleotide sequence ID" value="XM_056670640.1"/>
</dbReference>
<protein>
    <submittedName>
        <fullName evidence="1">Uncharacterized protein</fullName>
    </submittedName>
</protein>
<reference evidence="1" key="1">
    <citation type="submission" date="2022-11" db="EMBL/GenBank/DDBJ databases">
        <authorList>
            <person name="Petersen C."/>
        </authorList>
    </citation>
    <scope>NUCLEOTIDE SEQUENCE</scope>
    <source>
        <strain evidence="1">IBT 22155</strain>
    </source>
</reference>